<dbReference type="EMBL" id="LT607752">
    <property type="protein sequence ID" value="SCG75442.1"/>
    <property type="molecule type" value="Genomic_DNA"/>
</dbReference>
<evidence type="ECO:0000313" key="1">
    <source>
        <dbReference type="EMBL" id="SCG75442.1"/>
    </source>
</evidence>
<protein>
    <submittedName>
        <fullName evidence="1">RHS repeat-associated core domain-containing protein</fullName>
    </submittedName>
</protein>
<dbReference type="Proteomes" id="UP000198226">
    <property type="component" value="Chromosome I"/>
</dbReference>
<organism evidence="1 2">
    <name type="scientific">Micromonospora rifamycinica</name>
    <dbReference type="NCBI Taxonomy" id="291594"/>
    <lineage>
        <taxon>Bacteria</taxon>
        <taxon>Bacillati</taxon>
        <taxon>Actinomycetota</taxon>
        <taxon>Actinomycetes</taxon>
        <taxon>Micromonosporales</taxon>
        <taxon>Micromonosporaceae</taxon>
        <taxon>Micromonospora</taxon>
    </lineage>
</organism>
<name>A0A1C5JXY9_9ACTN</name>
<evidence type="ECO:0000313" key="2">
    <source>
        <dbReference type="Proteomes" id="UP000198226"/>
    </source>
</evidence>
<gene>
    <name evidence="1" type="ORF">GA0070623_3999</name>
</gene>
<reference evidence="2" key="1">
    <citation type="submission" date="2016-06" db="EMBL/GenBank/DDBJ databases">
        <authorList>
            <person name="Varghese N."/>
            <person name="Submissions Spin"/>
        </authorList>
    </citation>
    <scope>NUCLEOTIDE SEQUENCE [LARGE SCALE GENOMIC DNA]</scope>
    <source>
        <strain evidence="2">DSM 44983</strain>
    </source>
</reference>
<keyword evidence="2" id="KW-1185">Reference proteome</keyword>
<dbReference type="Gene3D" id="2.180.10.10">
    <property type="entry name" value="RHS repeat-associated core"/>
    <property type="match status" value="1"/>
</dbReference>
<sequence>MRRVASRRLAILVQPRSLQCRVRAFPSGQVDWQITSLHGDLVAALHAGDEGLSRTSETTEYGTPRNSDDIGKQRYGWLGAKQRAADTPSGMLLMGVRLYNTATGRFLQIDPVYGGSANPYEYCGADPVNCSDLDGKRAECGCSSDYGWKRPVKRWLQRAIDGSRRAYSKFTRWQLGLGARTLYRANKYLFGRKSVHGYQGIFNRSKIIRLGWSWNSTNNATCSPFMAVATSRKNGGTAYRRTSTGIYSEVELDELFQVSRRVGRSCPNSSR</sequence>
<accession>A0A1C5JXY9</accession>
<dbReference type="AlphaFoldDB" id="A0A1C5JXY9"/>
<dbReference type="NCBIfam" id="TIGR03696">
    <property type="entry name" value="Rhs_assc_core"/>
    <property type="match status" value="1"/>
</dbReference>
<dbReference type="InterPro" id="IPR022385">
    <property type="entry name" value="Rhs_assc_core"/>
</dbReference>
<proteinExistence type="predicted"/>